<gene>
    <name evidence="2" type="ORF">SHERM_16466</name>
</gene>
<evidence type="ECO:0000313" key="3">
    <source>
        <dbReference type="Proteomes" id="UP001153555"/>
    </source>
</evidence>
<keyword evidence="2" id="KW-0808">Transferase</keyword>
<keyword evidence="3" id="KW-1185">Reference proteome</keyword>
<keyword evidence="2" id="KW-0418">Kinase</keyword>
<dbReference type="PANTHER" id="PTHR11439">
    <property type="entry name" value="GAG-POL-RELATED RETROTRANSPOSON"/>
    <property type="match status" value="1"/>
</dbReference>
<dbReference type="AlphaFoldDB" id="A0A9N7MWH1"/>
<dbReference type="PANTHER" id="PTHR11439:SF463">
    <property type="entry name" value="REVERSE TRANSCRIPTASE TY1_COPIA-TYPE DOMAIN-CONTAINING PROTEIN"/>
    <property type="match status" value="1"/>
</dbReference>
<evidence type="ECO:0000259" key="1">
    <source>
        <dbReference type="Pfam" id="PF07727"/>
    </source>
</evidence>
<accession>A0A9N7MWH1</accession>
<dbReference type="InterPro" id="IPR013103">
    <property type="entry name" value="RVT_2"/>
</dbReference>
<dbReference type="Proteomes" id="UP001153555">
    <property type="component" value="Unassembled WGS sequence"/>
</dbReference>
<comment type="caution">
    <text evidence="2">The sequence shown here is derived from an EMBL/GenBank/DDBJ whole genome shotgun (WGS) entry which is preliminary data.</text>
</comment>
<dbReference type="OrthoDB" id="128382at2759"/>
<feature type="domain" description="Reverse transcriptase Ty1/copia-type" evidence="1">
    <location>
        <begin position="37"/>
        <end position="278"/>
    </location>
</feature>
<proteinExistence type="predicted"/>
<dbReference type="Pfam" id="PF07727">
    <property type="entry name" value="RVT_2"/>
    <property type="match status" value="1"/>
</dbReference>
<dbReference type="InterPro" id="IPR043502">
    <property type="entry name" value="DNA/RNA_pol_sf"/>
</dbReference>
<evidence type="ECO:0000313" key="2">
    <source>
        <dbReference type="EMBL" id="CAA0816600.1"/>
    </source>
</evidence>
<dbReference type="EMBL" id="CACSLK010014277">
    <property type="protein sequence ID" value="CAA0816600.1"/>
    <property type="molecule type" value="Genomic_DNA"/>
</dbReference>
<protein>
    <submittedName>
        <fullName evidence="2">Cysteine-rich RLK (RECEPTOR-like protein kinase) 8</fullName>
    </submittedName>
</protein>
<name>A0A9N7MWH1_STRHE</name>
<reference evidence="2" key="1">
    <citation type="submission" date="2019-12" db="EMBL/GenBank/DDBJ databases">
        <authorList>
            <person name="Scholes J."/>
        </authorList>
    </citation>
    <scope>NUCLEOTIDE SEQUENCE</scope>
</reference>
<dbReference type="GO" id="GO:0016301">
    <property type="term" value="F:kinase activity"/>
    <property type="evidence" value="ECO:0007669"/>
    <property type="project" value="UniProtKB-KW"/>
</dbReference>
<sequence>MVGNLCDDEPKFYNEAKGIREREEAMNKEVSALNKNCTWELVEKPMNIQPITCKWVYKVKKKVDGTINRYKARLVARGFSQEYGQDYEETFSPVTKMTTIRTVISLATCKEWNLWQLDVKNAFLYGALDRDIYMEQPPGFISEKFPNYVCRLKKALYGLKQAPRAWYGKIAQYLEFCGFKSSYADSSLFIKKTSSVCIMLLLYVDDMIITGNDNAEIAHVRDELSLCFEMKSSGEASYFLGLEVEKSGGFFISQQGYATTLLNRFNMKGSKPMTTPMESCLKLAKDGGKLLEDATFFHQLVGSLFYLTITRPNICFGVGVISQFMDKPRETHLIAAKRILRYIKSTLNFGLRYKKDISFSLSGFVDADWAGDINDRRSTTG</sequence>
<organism evidence="2 3">
    <name type="scientific">Striga hermonthica</name>
    <name type="common">Purple witchweed</name>
    <name type="synonym">Buchnera hermonthica</name>
    <dbReference type="NCBI Taxonomy" id="68872"/>
    <lineage>
        <taxon>Eukaryota</taxon>
        <taxon>Viridiplantae</taxon>
        <taxon>Streptophyta</taxon>
        <taxon>Embryophyta</taxon>
        <taxon>Tracheophyta</taxon>
        <taxon>Spermatophyta</taxon>
        <taxon>Magnoliopsida</taxon>
        <taxon>eudicotyledons</taxon>
        <taxon>Gunneridae</taxon>
        <taxon>Pentapetalae</taxon>
        <taxon>asterids</taxon>
        <taxon>lamiids</taxon>
        <taxon>Lamiales</taxon>
        <taxon>Orobanchaceae</taxon>
        <taxon>Buchnereae</taxon>
        <taxon>Striga</taxon>
    </lineage>
</organism>
<dbReference type="SUPFAM" id="SSF56672">
    <property type="entry name" value="DNA/RNA polymerases"/>
    <property type="match status" value="1"/>
</dbReference>